<dbReference type="InterPro" id="IPR000353">
    <property type="entry name" value="MHC_II_b_N"/>
</dbReference>
<dbReference type="PROSITE" id="PS50835">
    <property type="entry name" value="IG_LIKE"/>
    <property type="match status" value="1"/>
</dbReference>
<reference evidence="13" key="1">
    <citation type="journal article" date="2015" name="G3 (Bethesda)">
        <title>Major Histocompatibility Complex Genes Map to Two Chromosomes in an Evolutionarily Ancient Reptile, the Tuatara Sphenodon punctatus.</title>
        <authorList>
            <person name="Miller H.C."/>
            <person name="O'Meally D."/>
            <person name="Ezaz T."/>
            <person name="Amemiya C."/>
            <person name="Marshall-Graves J.A."/>
            <person name="Edwards S."/>
        </authorList>
    </citation>
    <scope>NUCLEOTIDE SEQUENCE</scope>
</reference>
<accession>A0A0F7GWX4</accession>
<dbReference type="InterPro" id="IPR011162">
    <property type="entry name" value="MHC_I/II-like_Ag-recog"/>
</dbReference>
<evidence type="ECO:0000256" key="10">
    <source>
        <dbReference type="SAM" id="Phobius"/>
    </source>
</evidence>
<gene>
    <name evidence="13" type="primary">SppuDBB</name>
</gene>
<feature type="signal peptide" evidence="11">
    <location>
        <begin position="1"/>
        <end position="30"/>
    </location>
</feature>
<dbReference type="InterPro" id="IPR003597">
    <property type="entry name" value="Ig_C1-set"/>
</dbReference>
<sequence>MGSLGLPESCWAGASVLMLLSVLRTHLTHCTVPPEHFLLQRKGECHYTNGTQRVRYLDRLIWDQQEISLYDSDIGFYVARTELGQPFTELQNRLEWLSYLWASVEKFCNYNYKRFQNVAVLNRRAKPTVKVSAMESESLGHPHQLVCFVMGFYPPKIEIKWFKNGQEELDGIVSSELLSNGDWTFQMQVVLPTTLQWGDVYTCQVEHPSLQSPMSVQWENKSAKRKFCAGIGGFVLGLTFVVVGFAIYVKKKKELRSLGTPGNRDACTPDGSSTDLLLWN</sequence>
<keyword evidence="7" id="KW-1015">Disulfide bond</keyword>
<dbReference type="Gene3D" id="2.60.40.10">
    <property type="entry name" value="Immunoglobulins"/>
    <property type="match status" value="1"/>
</dbReference>
<dbReference type="InterPro" id="IPR036179">
    <property type="entry name" value="Ig-like_dom_sf"/>
</dbReference>
<dbReference type="InterPro" id="IPR013783">
    <property type="entry name" value="Ig-like_fold"/>
</dbReference>
<evidence type="ECO:0000256" key="11">
    <source>
        <dbReference type="SAM" id="SignalP"/>
    </source>
</evidence>
<dbReference type="SUPFAM" id="SSF48726">
    <property type="entry name" value="Immunoglobulin"/>
    <property type="match status" value="1"/>
</dbReference>
<dbReference type="GO" id="GO:0002250">
    <property type="term" value="P:adaptive immune response"/>
    <property type="evidence" value="ECO:0007669"/>
    <property type="project" value="UniProtKB-KW"/>
</dbReference>
<keyword evidence="6 10" id="KW-0472">Membrane</keyword>
<evidence type="ECO:0000256" key="7">
    <source>
        <dbReference type="ARBA" id="ARBA00023157"/>
    </source>
</evidence>
<dbReference type="GO" id="GO:0042613">
    <property type="term" value="C:MHC class II protein complex"/>
    <property type="evidence" value="ECO:0007669"/>
    <property type="project" value="UniProtKB-KW"/>
</dbReference>
<proteinExistence type="predicted"/>
<evidence type="ECO:0000256" key="1">
    <source>
        <dbReference type="ARBA" id="ARBA00004479"/>
    </source>
</evidence>
<dbReference type="EMBL" id="KR336518">
    <property type="protein sequence ID" value="AKG62143.1"/>
    <property type="molecule type" value="Genomic_DNA"/>
</dbReference>
<dbReference type="PROSITE" id="PS00290">
    <property type="entry name" value="IG_MHC"/>
    <property type="match status" value="1"/>
</dbReference>
<dbReference type="AlphaFoldDB" id="A0A0F7GWX4"/>
<feature type="domain" description="Ig-like" evidence="12">
    <location>
        <begin position="127"/>
        <end position="215"/>
    </location>
</feature>
<dbReference type="SMART" id="SM00407">
    <property type="entry name" value="IGc1"/>
    <property type="match status" value="1"/>
</dbReference>
<dbReference type="PANTHER" id="PTHR19944">
    <property type="entry name" value="MHC CLASS II-RELATED"/>
    <property type="match status" value="1"/>
</dbReference>
<evidence type="ECO:0000256" key="9">
    <source>
        <dbReference type="ARBA" id="ARBA00023182"/>
    </source>
</evidence>
<organism evidence="13">
    <name type="scientific">Sphenodon punctatus</name>
    <name type="common">Tuatara</name>
    <name type="synonym">Hatteria punctata</name>
    <dbReference type="NCBI Taxonomy" id="8508"/>
    <lineage>
        <taxon>Eukaryota</taxon>
        <taxon>Metazoa</taxon>
        <taxon>Chordata</taxon>
        <taxon>Craniata</taxon>
        <taxon>Vertebrata</taxon>
        <taxon>Euteleostomi</taxon>
        <taxon>Lepidosauria</taxon>
        <taxon>Sphenodontia</taxon>
        <taxon>Sphenodontidae</taxon>
        <taxon>Sphenodon</taxon>
    </lineage>
</organism>
<feature type="transmembrane region" description="Helical" evidence="10">
    <location>
        <begin position="229"/>
        <end position="249"/>
    </location>
</feature>
<evidence type="ECO:0000256" key="6">
    <source>
        <dbReference type="ARBA" id="ARBA00023136"/>
    </source>
</evidence>
<dbReference type="GO" id="GO:0002504">
    <property type="term" value="P:antigen processing and presentation of peptide or polysaccharide antigen via MHC class II"/>
    <property type="evidence" value="ECO:0007669"/>
    <property type="project" value="UniProtKB-KW"/>
</dbReference>
<comment type="subcellular location">
    <subcellularLocation>
        <location evidence="1">Membrane</location>
        <topology evidence="1">Single-pass type I membrane protein</topology>
    </subcellularLocation>
</comment>
<keyword evidence="11" id="KW-0732">Signal</keyword>
<dbReference type="SMART" id="SM00921">
    <property type="entry name" value="MHC_II_beta"/>
    <property type="match status" value="1"/>
</dbReference>
<name>A0A0F7GWX4_SPHPU</name>
<keyword evidence="3" id="KW-0391">Immunity</keyword>
<dbReference type="InterPro" id="IPR007110">
    <property type="entry name" value="Ig-like_dom"/>
</dbReference>
<evidence type="ECO:0000313" key="13">
    <source>
        <dbReference type="EMBL" id="AKG62143.1"/>
    </source>
</evidence>
<dbReference type="Gene3D" id="3.10.320.10">
    <property type="entry name" value="Class II Histocompatibility Antigen, M Beta Chain, Chain B, domain 1"/>
    <property type="match status" value="1"/>
</dbReference>
<evidence type="ECO:0000256" key="2">
    <source>
        <dbReference type="ARBA" id="ARBA00022692"/>
    </source>
</evidence>
<dbReference type="SUPFAM" id="SSF54452">
    <property type="entry name" value="MHC antigen-recognition domain"/>
    <property type="match status" value="1"/>
</dbReference>
<dbReference type="Pfam" id="PF00969">
    <property type="entry name" value="MHC_II_beta"/>
    <property type="match status" value="1"/>
</dbReference>
<feature type="chain" id="PRO_5002516095" evidence="11">
    <location>
        <begin position="31"/>
        <end position="280"/>
    </location>
</feature>
<evidence type="ECO:0000259" key="12">
    <source>
        <dbReference type="PROSITE" id="PS50835"/>
    </source>
</evidence>
<dbReference type="InterPro" id="IPR014745">
    <property type="entry name" value="MHC_II_a/b_N"/>
</dbReference>
<keyword evidence="2 10" id="KW-0812">Transmembrane</keyword>
<dbReference type="CDD" id="cd05766">
    <property type="entry name" value="IgC1_MHC_II_beta"/>
    <property type="match status" value="1"/>
</dbReference>
<keyword evidence="9" id="KW-0491">MHC II</keyword>
<evidence type="ECO:0000256" key="3">
    <source>
        <dbReference type="ARBA" id="ARBA00022859"/>
    </source>
</evidence>
<evidence type="ECO:0000256" key="8">
    <source>
        <dbReference type="ARBA" id="ARBA00023180"/>
    </source>
</evidence>
<keyword evidence="4 10" id="KW-1133">Transmembrane helix</keyword>
<keyword evidence="5" id="KW-1064">Adaptive immunity</keyword>
<keyword evidence="8" id="KW-0325">Glycoprotein</keyword>
<dbReference type="InterPro" id="IPR050160">
    <property type="entry name" value="MHC/Immunoglobulin"/>
</dbReference>
<dbReference type="PANTHER" id="PTHR19944:SF99">
    <property type="entry name" value="HLA CLASS II HISTOCOMPATIBILITY ANTIGEN, DRB1 BETA CHAIN"/>
    <property type="match status" value="1"/>
</dbReference>
<dbReference type="FunFam" id="2.60.40.10:FF:000116">
    <property type="entry name" value="HLA class II histocompatibility antigen, DRB1-1 beta chain"/>
    <property type="match status" value="1"/>
</dbReference>
<protein>
    <submittedName>
        <fullName evidence="13">MHC class II antigen</fullName>
    </submittedName>
</protein>
<dbReference type="Pfam" id="PF07654">
    <property type="entry name" value="C1-set"/>
    <property type="match status" value="1"/>
</dbReference>
<dbReference type="InterPro" id="IPR003006">
    <property type="entry name" value="Ig/MHC_CS"/>
</dbReference>
<evidence type="ECO:0000256" key="5">
    <source>
        <dbReference type="ARBA" id="ARBA00023130"/>
    </source>
</evidence>
<evidence type="ECO:0000256" key="4">
    <source>
        <dbReference type="ARBA" id="ARBA00022989"/>
    </source>
</evidence>